<dbReference type="Proteomes" id="UP001218364">
    <property type="component" value="Unassembled WGS sequence"/>
</dbReference>
<accession>A0ABD4XEY7</accession>
<evidence type="ECO:0008006" key="3">
    <source>
        <dbReference type="Google" id="ProtNLM"/>
    </source>
</evidence>
<comment type="caution">
    <text evidence="1">The sequence shown here is derived from an EMBL/GenBank/DDBJ whole genome shotgun (WGS) entry which is preliminary data.</text>
</comment>
<sequence>MANIDQHEIGKDWAYWLEDSSVQKSGGLIDPGYLDEFHRMACGWVRHFFLQAMSSIGDYHYHDQVENLSLFFIDSDARNALALERPEKKGVGIHLGLIRSIWALLYRGIGAGNLIEVWFEDAPPLEDEAMEGISVFSDRIWAAENTTNWSSDRIQAHHDIFSRAVDFVIHHEIAHHVRGHIPYLKAEYGMSEIEEKLSFSTVSDPKRDALRNLEYDADHTGLDMLMISLDRDLRMASWSEEQASREFFLQSLAIIALFQLLDEAHSPLSTHYALSHPAPVHRAMRLTHALSFTFATQFNWTDATREEEHDLAWLAAADIARQLKMPEGRWHGASTDGMDHAHFMKEEKEFIAFAEKLNALNASGENNGDF</sequence>
<dbReference type="AlphaFoldDB" id="A0ABD4XEY7"/>
<evidence type="ECO:0000313" key="2">
    <source>
        <dbReference type="Proteomes" id="UP001218364"/>
    </source>
</evidence>
<proteinExistence type="predicted"/>
<dbReference type="EMBL" id="JARCJK010000012">
    <property type="protein sequence ID" value="MDE4167724.1"/>
    <property type="molecule type" value="Genomic_DNA"/>
</dbReference>
<name>A0ABD4XEY7_9RHOB</name>
<reference evidence="1 2" key="1">
    <citation type="submission" date="2023-02" db="EMBL/GenBank/DDBJ databases">
        <title>Population genomics of bacteria associated with diatom.</title>
        <authorList>
            <person name="Xie J."/>
            <person name="Wang H."/>
        </authorList>
    </citation>
    <scope>NUCLEOTIDE SEQUENCE [LARGE SCALE GENOMIC DNA]</scope>
    <source>
        <strain evidence="1 2">PT47_8</strain>
    </source>
</reference>
<gene>
    <name evidence="1" type="ORF">PXK24_18675</name>
</gene>
<protein>
    <recommendedName>
        <fullName evidence="3">Peptidase M48 domain-containing protein</fullName>
    </recommendedName>
</protein>
<organism evidence="1 2">
    <name type="scientific">Phaeobacter gallaeciensis</name>
    <dbReference type="NCBI Taxonomy" id="60890"/>
    <lineage>
        <taxon>Bacteria</taxon>
        <taxon>Pseudomonadati</taxon>
        <taxon>Pseudomonadota</taxon>
        <taxon>Alphaproteobacteria</taxon>
        <taxon>Rhodobacterales</taxon>
        <taxon>Roseobacteraceae</taxon>
        <taxon>Phaeobacter</taxon>
    </lineage>
</organism>
<evidence type="ECO:0000313" key="1">
    <source>
        <dbReference type="EMBL" id="MDE4167724.1"/>
    </source>
</evidence>
<dbReference type="RefSeq" id="WP_274838377.1">
    <property type="nucleotide sequence ID" value="NZ_JARCJE010000009.1"/>
</dbReference>